<comment type="caution">
    <text evidence="2">The sequence shown here is derived from an EMBL/GenBank/DDBJ whole genome shotgun (WGS) entry which is preliminary data.</text>
</comment>
<evidence type="ECO:0000313" key="2">
    <source>
        <dbReference type="EMBL" id="OGG26941.1"/>
    </source>
</evidence>
<reference evidence="2 3" key="1">
    <citation type="journal article" date="2016" name="Nat. Commun.">
        <title>Thousands of microbial genomes shed light on interconnected biogeochemical processes in an aquifer system.</title>
        <authorList>
            <person name="Anantharaman K."/>
            <person name="Brown C.T."/>
            <person name="Hug L.A."/>
            <person name="Sharon I."/>
            <person name="Castelle C.J."/>
            <person name="Probst A.J."/>
            <person name="Thomas B.C."/>
            <person name="Singh A."/>
            <person name="Wilkins M.J."/>
            <person name="Karaoz U."/>
            <person name="Brodie E.L."/>
            <person name="Williams K.H."/>
            <person name="Hubbard S.S."/>
            <person name="Banfield J.F."/>
        </authorList>
    </citation>
    <scope>NUCLEOTIDE SEQUENCE [LARGE SCALE GENOMIC DNA]</scope>
</reference>
<accession>A0A1F6AQH2</accession>
<protein>
    <submittedName>
        <fullName evidence="2">Uncharacterized protein</fullName>
    </submittedName>
</protein>
<dbReference type="EMBL" id="MFJR01000007">
    <property type="protein sequence ID" value="OGG26941.1"/>
    <property type="molecule type" value="Genomic_DNA"/>
</dbReference>
<name>A0A1F6AQH2_9BACT</name>
<proteinExistence type="predicted"/>
<feature type="transmembrane region" description="Helical" evidence="1">
    <location>
        <begin position="6"/>
        <end position="26"/>
    </location>
</feature>
<evidence type="ECO:0000313" key="3">
    <source>
        <dbReference type="Proteomes" id="UP000176609"/>
    </source>
</evidence>
<dbReference type="Proteomes" id="UP000176609">
    <property type="component" value="Unassembled WGS sequence"/>
</dbReference>
<dbReference type="AlphaFoldDB" id="A0A1F6AQH2"/>
<organism evidence="2 3">
    <name type="scientific">Candidatus Gottesmanbacteria bacterium RIFCSPLOWO2_01_FULL_39_12b</name>
    <dbReference type="NCBI Taxonomy" id="1798388"/>
    <lineage>
        <taxon>Bacteria</taxon>
        <taxon>Candidatus Gottesmaniibacteriota</taxon>
    </lineage>
</organism>
<keyword evidence="1" id="KW-1133">Transmembrane helix</keyword>
<evidence type="ECO:0000256" key="1">
    <source>
        <dbReference type="SAM" id="Phobius"/>
    </source>
</evidence>
<keyword evidence="1" id="KW-0472">Membrane</keyword>
<sequence>MGRKYIYSIFIILLLITFTELSYYLYLNFSNKNSINNRVNLPLTPAPQTDLKENTELPLSFHPVNIEFFSKWRRRTKAKVYVTTESETHVVEIAPKGLTHPKHGFFPYAINRSCYDPDCPQGWLYLPEFALKKTRVYRVHNNISTPVNILDIKVGDTLFWKEVFDPMYLPTDERQLIEQTIQIIE</sequence>
<keyword evidence="1" id="KW-0812">Transmembrane</keyword>
<gene>
    <name evidence="2" type="ORF">A2960_02230</name>
</gene>